<dbReference type="EnsemblMetazoa" id="GAUT033915-RA">
    <property type="protein sequence ID" value="GAUT033915-PA"/>
    <property type="gene ID" value="GAUT033915"/>
</dbReference>
<evidence type="ECO:0000313" key="2">
    <source>
        <dbReference type="Proteomes" id="UP000078200"/>
    </source>
</evidence>
<protein>
    <submittedName>
        <fullName evidence="1">Uncharacterized protein</fullName>
    </submittedName>
</protein>
<evidence type="ECO:0000313" key="1">
    <source>
        <dbReference type="EnsemblMetazoa" id="GAUT033915-PA"/>
    </source>
</evidence>
<reference evidence="1" key="1">
    <citation type="submission" date="2020-05" db="UniProtKB">
        <authorList>
            <consortium name="EnsemblMetazoa"/>
        </authorList>
    </citation>
    <scope>IDENTIFICATION</scope>
    <source>
        <strain evidence="1">TTRI</strain>
    </source>
</reference>
<accession>A0A1A9VDN9</accession>
<sequence length="232" mass="25284">MNFNENFCSMLQLRSTLHQSVVKRKDLLCLREVLPFLLHLRSSSLPEISNREHLLSVQSAIVPLFISKLLMNCGFVVSPCPPSILVGWYGIAKGSRYSSPFNPQQNQISTAEEDQLDTSRDPLVSVTLKLCLNITYDSYAVIANKSNAMLMSIVDLPPPPDIPFSPATAAIVKAIRAAIKALPAISATPPIAIAIRLPMDRKREEGLSGSSVLCIRCKSVPFIIIAAAIIAS</sequence>
<keyword evidence="2" id="KW-1185">Reference proteome</keyword>
<dbReference type="Proteomes" id="UP000078200">
    <property type="component" value="Unassembled WGS sequence"/>
</dbReference>
<dbReference type="AlphaFoldDB" id="A0A1A9VDN9"/>
<name>A0A1A9VDN9_GLOAU</name>
<proteinExistence type="predicted"/>
<organism evidence="1 2">
    <name type="scientific">Glossina austeni</name>
    <name type="common">Savannah tsetse fly</name>
    <dbReference type="NCBI Taxonomy" id="7395"/>
    <lineage>
        <taxon>Eukaryota</taxon>
        <taxon>Metazoa</taxon>
        <taxon>Ecdysozoa</taxon>
        <taxon>Arthropoda</taxon>
        <taxon>Hexapoda</taxon>
        <taxon>Insecta</taxon>
        <taxon>Pterygota</taxon>
        <taxon>Neoptera</taxon>
        <taxon>Endopterygota</taxon>
        <taxon>Diptera</taxon>
        <taxon>Brachycera</taxon>
        <taxon>Muscomorpha</taxon>
        <taxon>Hippoboscoidea</taxon>
        <taxon>Glossinidae</taxon>
        <taxon>Glossina</taxon>
    </lineage>
</organism>
<dbReference type="VEuPathDB" id="VectorBase:GAUT033915"/>